<keyword evidence="13 16" id="KW-0472">Membrane</keyword>
<evidence type="ECO:0000256" key="7">
    <source>
        <dbReference type="ARBA" id="ARBA00022475"/>
    </source>
</evidence>
<evidence type="ECO:0000256" key="17">
    <source>
        <dbReference type="RuleBase" id="RU004278"/>
    </source>
</evidence>
<keyword evidence="19" id="KW-1185">Reference proteome</keyword>
<comment type="subunit">
    <text evidence="5 16">Heterotrimer of an alpha, a beta and a gamma subunit.</text>
</comment>
<dbReference type="InterPro" id="IPR005899">
    <property type="entry name" value="Na_pump_deCOase"/>
</dbReference>
<evidence type="ECO:0000256" key="2">
    <source>
        <dbReference type="ARBA" id="ARBA00003002"/>
    </source>
</evidence>
<evidence type="ECO:0000256" key="4">
    <source>
        <dbReference type="ARBA" id="ARBA00005844"/>
    </source>
</evidence>
<evidence type="ECO:0000256" key="3">
    <source>
        <dbReference type="ARBA" id="ARBA00004162"/>
    </source>
</evidence>
<evidence type="ECO:0000256" key="15">
    <source>
        <dbReference type="ARBA" id="ARBA00048176"/>
    </source>
</evidence>
<keyword evidence="11 16" id="KW-0915">Sodium</keyword>
<keyword evidence="7 16" id="KW-1003">Cell membrane</keyword>
<dbReference type="EC" id="7.2.4.2" evidence="16"/>
<evidence type="ECO:0000313" key="19">
    <source>
        <dbReference type="Proteomes" id="UP000663992"/>
    </source>
</evidence>
<accession>A0ABS3CY59</accession>
<evidence type="ECO:0000256" key="14">
    <source>
        <dbReference type="ARBA" id="ARBA00023201"/>
    </source>
</evidence>
<dbReference type="Proteomes" id="UP000663992">
    <property type="component" value="Unassembled WGS sequence"/>
</dbReference>
<dbReference type="InterPro" id="IPR023424">
    <property type="entry name" value="OadG"/>
</dbReference>
<keyword evidence="6 16" id="KW-0813">Transport</keyword>
<dbReference type="EMBL" id="JAFKCS010000028">
    <property type="protein sequence ID" value="MBN7822062.1"/>
    <property type="molecule type" value="Genomic_DNA"/>
</dbReference>
<dbReference type="RefSeq" id="WP_206596017.1">
    <property type="nucleotide sequence ID" value="NZ_JAHDJU010000002.1"/>
</dbReference>
<dbReference type="NCBIfam" id="TIGR01195">
    <property type="entry name" value="oadG_fam"/>
    <property type="match status" value="1"/>
</dbReference>
<reference evidence="18 19" key="1">
    <citation type="submission" date="2021-03" db="EMBL/GenBank/DDBJ databases">
        <title>novel species isolated from a fishpond in China.</title>
        <authorList>
            <person name="Lu H."/>
            <person name="Cai Z."/>
        </authorList>
    </citation>
    <scope>NUCLEOTIDE SEQUENCE [LARGE SCALE GENOMIC DNA]</scope>
    <source>
        <strain evidence="18 19">Y57</strain>
    </source>
</reference>
<proteinExistence type="inferred from homology"/>
<evidence type="ECO:0000256" key="5">
    <source>
        <dbReference type="ARBA" id="ARBA00011869"/>
    </source>
</evidence>
<dbReference type="Pfam" id="PF04277">
    <property type="entry name" value="OAD_gamma"/>
    <property type="match status" value="1"/>
</dbReference>
<evidence type="ECO:0000256" key="11">
    <source>
        <dbReference type="ARBA" id="ARBA00023053"/>
    </source>
</evidence>
<organism evidence="18 19">
    <name type="scientific">Bowmanella yangjiangensis</name>
    <dbReference type="NCBI Taxonomy" id="2811230"/>
    <lineage>
        <taxon>Bacteria</taxon>
        <taxon>Pseudomonadati</taxon>
        <taxon>Pseudomonadota</taxon>
        <taxon>Gammaproteobacteria</taxon>
        <taxon>Alteromonadales</taxon>
        <taxon>Alteromonadaceae</taxon>
        <taxon>Bowmanella</taxon>
    </lineage>
</organism>
<keyword evidence="10 16" id="KW-1133">Transmembrane helix</keyword>
<sequence length="85" mass="8876">MNAEVQQLLLDAGLLLLVGMAVVFLFLSLLIGAVSLISKVCRRFPEAVSHVTTAATPRKPTVAAGISAAEVAAISAAIHQHRNSK</sequence>
<evidence type="ECO:0000256" key="13">
    <source>
        <dbReference type="ARBA" id="ARBA00023136"/>
    </source>
</evidence>
<evidence type="ECO:0000256" key="16">
    <source>
        <dbReference type="HAMAP-Rule" id="MF_00404"/>
    </source>
</evidence>
<comment type="similarity">
    <text evidence="4 16 17">Belongs to the OadG family.</text>
</comment>
<evidence type="ECO:0000256" key="12">
    <source>
        <dbReference type="ARBA" id="ARBA00023065"/>
    </source>
</evidence>
<evidence type="ECO:0000256" key="9">
    <source>
        <dbReference type="ARBA" id="ARBA00022967"/>
    </source>
</evidence>
<evidence type="ECO:0000256" key="6">
    <source>
        <dbReference type="ARBA" id="ARBA00022448"/>
    </source>
</evidence>
<comment type="subcellular location">
    <subcellularLocation>
        <location evidence="3 16 17">Cell membrane</location>
        <topology evidence="3 16 17">Single-pass membrane protein</topology>
    </subcellularLocation>
</comment>
<protein>
    <recommendedName>
        <fullName evidence="16">Probable oxaloacetate decarboxylase gamma chain</fullName>
        <ecNumber evidence="16">7.2.4.2</ecNumber>
    </recommendedName>
</protein>
<evidence type="ECO:0000256" key="1">
    <source>
        <dbReference type="ARBA" id="ARBA00001959"/>
    </source>
</evidence>
<gene>
    <name evidence="16" type="primary">oadG</name>
    <name evidence="18" type="ORF">J0A65_19500</name>
</gene>
<keyword evidence="8 16" id="KW-0812">Transmembrane</keyword>
<keyword evidence="12 16" id="KW-0406">Ion transport</keyword>
<evidence type="ECO:0000256" key="10">
    <source>
        <dbReference type="ARBA" id="ARBA00022989"/>
    </source>
</evidence>
<feature type="transmembrane region" description="Helical" evidence="16 17">
    <location>
        <begin position="12"/>
        <end position="37"/>
    </location>
</feature>
<dbReference type="HAMAP" id="MF_00404">
    <property type="entry name" value="OadG"/>
    <property type="match status" value="1"/>
</dbReference>
<name>A0ABS3CY59_9ALTE</name>
<comment type="cofactor">
    <cofactor evidence="1 16 17">
        <name>Na(+)</name>
        <dbReference type="ChEBI" id="CHEBI:29101"/>
    </cofactor>
</comment>
<keyword evidence="9 16" id="KW-1278">Translocase</keyword>
<comment type="function">
    <text evidence="2 16 17">Catalyzes the decarboxylation of oxaloacetate coupled to Na(+) translocation.</text>
</comment>
<evidence type="ECO:0000313" key="18">
    <source>
        <dbReference type="EMBL" id="MBN7822062.1"/>
    </source>
</evidence>
<keyword evidence="14 16" id="KW-0739">Sodium transport</keyword>
<comment type="caution">
    <text evidence="18">The sequence shown here is derived from an EMBL/GenBank/DDBJ whole genome shotgun (WGS) entry which is preliminary data.</text>
</comment>
<comment type="catalytic activity">
    <reaction evidence="15 16 17">
        <text>oxaloacetate + 2 Na(+)(in) + H(+) = pyruvate + 2 Na(+)(out) + CO2</text>
        <dbReference type="Rhea" id="RHEA:57724"/>
        <dbReference type="ChEBI" id="CHEBI:15361"/>
        <dbReference type="ChEBI" id="CHEBI:15378"/>
        <dbReference type="ChEBI" id="CHEBI:16452"/>
        <dbReference type="ChEBI" id="CHEBI:16526"/>
        <dbReference type="ChEBI" id="CHEBI:29101"/>
        <dbReference type="EC" id="7.2.4.2"/>
    </reaction>
</comment>
<evidence type="ECO:0000256" key="8">
    <source>
        <dbReference type="ARBA" id="ARBA00022692"/>
    </source>
</evidence>